<evidence type="ECO:0000313" key="2">
    <source>
        <dbReference type="EMBL" id="MFC3877203.1"/>
    </source>
</evidence>
<keyword evidence="1" id="KW-0812">Transmembrane</keyword>
<feature type="transmembrane region" description="Helical" evidence="1">
    <location>
        <begin position="227"/>
        <end position="250"/>
    </location>
</feature>
<keyword evidence="1" id="KW-1133">Transmembrane helix</keyword>
<feature type="transmembrane region" description="Helical" evidence="1">
    <location>
        <begin position="134"/>
        <end position="154"/>
    </location>
</feature>
<gene>
    <name evidence="2" type="ORF">ACFOSX_08170</name>
</gene>
<feature type="transmembrane region" description="Helical" evidence="1">
    <location>
        <begin position="166"/>
        <end position="186"/>
    </location>
</feature>
<feature type="transmembrane region" description="Helical" evidence="1">
    <location>
        <begin position="198"/>
        <end position="215"/>
    </location>
</feature>
<keyword evidence="1" id="KW-0472">Membrane</keyword>
<organism evidence="2 3">
    <name type="scientific">Winogradskyella maritima</name>
    <dbReference type="NCBI Taxonomy" id="1517766"/>
    <lineage>
        <taxon>Bacteria</taxon>
        <taxon>Pseudomonadati</taxon>
        <taxon>Bacteroidota</taxon>
        <taxon>Flavobacteriia</taxon>
        <taxon>Flavobacteriales</taxon>
        <taxon>Flavobacteriaceae</taxon>
        <taxon>Winogradskyella</taxon>
    </lineage>
</organism>
<dbReference type="Pfam" id="PF12412">
    <property type="entry name" value="DUF3667"/>
    <property type="match status" value="1"/>
</dbReference>
<protein>
    <submittedName>
        <fullName evidence="2">DUF3667 domain-containing protein</fullName>
    </submittedName>
</protein>
<comment type="caution">
    <text evidence="2">The sequence shown here is derived from an EMBL/GenBank/DDBJ whole genome shotgun (WGS) entry which is preliminary data.</text>
</comment>
<dbReference type="EMBL" id="JBHSAT010000004">
    <property type="protein sequence ID" value="MFC3877203.1"/>
    <property type="molecule type" value="Genomic_DNA"/>
</dbReference>
<keyword evidence="3" id="KW-1185">Reference proteome</keyword>
<dbReference type="InterPro" id="IPR022134">
    <property type="entry name" value="DUF3667"/>
</dbReference>
<name>A0ABV8AH52_9FLAO</name>
<dbReference type="Proteomes" id="UP001595812">
    <property type="component" value="Unassembled WGS sequence"/>
</dbReference>
<dbReference type="RefSeq" id="WP_386099043.1">
    <property type="nucleotide sequence ID" value="NZ_JBHSAT010000004.1"/>
</dbReference>
<evidence type="ECO:0000256" key="1">
    <source>
        <dbReference type="SAM" id="Phobius"/>
    </source>
</evidence>
<proteinExistence type="predicted"/>
<feature type="transmembrane region" description="Helical" evidence="1">
    <location>
        <begin position="81"/>
        <end position="99"/>
    </location>
</feature>
<evidence type="ECO:0000313" key="3">
    <source>
        <dbReference type="Proteomes" id="UP001595812"/>
    </source>
</evidence>
<sequence length="253" mass="29573">MTKNTCHNCNNNFNGDFCNFCGQGLYANKRLKFKDIIADFLDNTFNLHRGFFFTFWQLMVRPEVVVGDYIKGRRKRYTNPTRYLVIALAIQGLINYLSVSDELLKSEKPPSFSFLSEQLIESMHYWQLALALDYGLLSNAIEALMFPVGFYLLFRALRYSYTELLVASFYFVSNSIFIAILTVTPANLVFDIHINAKTVMHIIVAYYLWAGMRFFKQNHPILRFLKLVLAIFIFIILRFIMLPLLLGYMFPIH</sequence>
<reference evidence="3" key="1">
    <citation type="journal article" date="2019" name="Int. J. Syst. Evol. Microbiol.">
        <title>The Global Catalogue of Microorganisms (GCM) 10K type strain sequencing project: providing services to taxonomists for standard genome sequencing and annotation.</title>
        <authorList>
            <consortium name="The Broad Institute Genomics Platform"/>
            <consortium name="The Broad Institute Genome Sequencing Center for Infectious Disease"/>
            <person name="Wu L."/>
            <person name="Ma J."/>
        </authorList>
    </citation>
    <scope>NUCLEOTIDE SEQUENCE [LARGE SCALE GENOMIC DNA]</scope>
    <source>
        <strain evidence="3">CECT 8979</strain>
    </source>
</reference>
<accession>A0ABV8AH52</accession>